<reference evidence="1" key="1">
    <citation type="submission" date="2018-02" db="EMBL/GenBank/DDBJ databases">
        <title>Rhizophora mucronata_Transcriptome.</title>
        <authorList>
            <person name="Meera S.P."/>
            <person name="Sreeshan A."/>
            <person name="Augustine A."/>
        </authorList>
    </citation>
    <scope>NUCLEOTIDE SEQUENCE</scope>
    <source>
        <tissue evidence="1">Leaf</tissue>
    </source>
</reference>
<organism evidence="1">
    <name type="scientific">Rhizophora mucronata</name>
    <name type="common">Asiatic mangrove</name>
    <dbReference type="NCBI Taxonomy" id="61149"/>
    <lineage>
        <taxon>Eukaryota</taxon>
        <taxon>Viridiplantae</taxon>
        <taxon>Streptophyta</taxon>
        <taxon>Embryophyta</taxon>
        <taxon>Tracheophyta</taxon>
        <taxon>Spermatophyta</taxon>
        <taxon>Magnoliopsida</taxon>
        <taxon>eudicotyledons</taxon>
        <taxon>Gunneridae</taxon>
        <taxon>Pentapetalae</taxon>
        <taxon>rosids</taxon>
        <taxon>fabids</taxon>
        <taxon>Malpighiales</taxon>
        <taxon>Rhizophoraceae</taxon>
        <taxon>Rhizophora</taxon>
    </lineage>
</organism>
<protein>
    <submittedName>
        <fullName evidence="1">Uncharacterized protein</fullName>
    </submittedName>
</protein>
<sequence>MFFFSEPNT</sequence>
<proteinExistence type="predicted"/>
<dbReference type="EMBL" id="GGEC01066480">
    <property type="protein sequence ID" value="MBX46964.1"/>
    <property type="molecule type" value="Transcribed_RNA"/>
</dbReference>
<evidence type="ECO:0000313" key="1">
    <source>
        <dbReference type="EMBL" id="MBX46964.1"/>
    </source>
</evidence>
<accession>A0A2P2NWW0</accession>
<name>A0A2P2NWW0_RHIMU</name>